<protein>
    <submittedName>
        <fullName evidence="9">Lipoteichoic acid protein A</fullName>
    </submittedName>
    <submittedName>
        <fullName evidence="10">MFS family arabinose efflux permease</fullName>
    </submittedName>
</protein>
<name>A0A8B4QDL4_9BACL</name>
<feature type="transmembrane region" description="Helical" evidence="7">
    <location>
        <begin position="298"/>
        <end position="321"/>
    </location>
</feature>
<dbReference type="Pfam" id="PF07690">
    <property type="entry name" value="MFS_1"/>
    <property type="match status" value="1"/>
</dbReference>
<dbReference type="Gene3D" id="1.20.1250.20">
    <property type="entry name" value="MFS general substrate transporter like domains"/>
    <property type="match status" value="2"/>
</dbReference>
<sequence>MLRNMDAEKKRFWILVIIVSISGFSQGMLLPLISVIFENDGVSSSLNGLNATGLYLGTLLIAPFVEHPLRKFGYKPVIITGGAIVFSALFLFPFWKSVMFWFILRLLIGVGDHALHYATQTWITTTAPAEKLGKNVAIYGLSFGLGFAVGPQFVPLVAISEALPFIVSSLLCLFAWSFIFFLKNEKPEPIQINQHGNTFARYGKAMKYAWVAFLPPLVYGFLESSLNAIFPVYAVRNDFDLSMLAFTLSAFAIGGIITQVPLGTLGDRIGRRKVSLLALGGGGIMFFLGSFVESSEWLVLIVFLIAGMFCGSVFSLGISYMTDLTPKELLPTGNLLCSIFFSVGSLAGPFLGGAYVEYVDASFLFLVSGLIMVVFLIALFFGKEDKVQSEQ</sequence>
<feature type="domain" description="Major facilitator superfamily (MFS) profile" evidence="8">
    <location>
        <begin position="11"/>
        <end position="386"/>
    </location>
</feature>
<dbReference type="InterPro" id="IPR047200">
    <property type="entry name" value="MFS_YcaD-like"/>
</dbReference>
<evidence type="ECO:0000256" key="6">
    <source>
        <dbReference type="ARBA" id="ARBA00023136"/>
    </source>
</evidence>
<dbReference type="GO" id="GO:0022857">
    <property type="term" value="F:transmembrane transporter activity"/>
    <property type="evidence" value="ECO:0007669"/>
    <property type="project" value="InterPro"/>
</dbReference>
<dbReference type="AlphaFoldDB" id="A0A8B4QDL4"/>
<evidence type="ECO:0000256" key="4">
    <source>
        <dbReference type="ARBA" id="ARBA00022692"/>
    </source>
</evidence>
<keyword evidence="12" id="KW-1185">Reference proteome</keyword>
<feature type="transmembrane region" description="Helical" evidence="7">
    <location>
        <begin position="165"/>
        <end position="184"/>
    </location>
</feature>
<dbReference type="EMBL" id="UGNP01000001">
    <property type="protein sequence ID" value="STX10704.1"/>
    <property type="molecule type" value="Genomic_DNA"/>
</dbReference>
<reference evidence="10 12" key="2">
    <citation type="submission" date="2019-03" db="EMBL/GenBank/DDBJ databases">
        <title>Genomic Encyclopedia of Type Strains, Phase IV (KMG-IV): sequencing the most valuable type-strain genomes for metagenomic binning, comparative biology and taxonomic classification.</title>
        <authorList>
            <person name="Goeker M."/>
        </authorList>
    </citation>
    <scope>NUCLEOTIDE SEQUENCE [LARGE SCALE GENOMIC DNA]</scope>
    <source>
        <strain evidence="10 12">DSM 20580</strain>
    </source>
</reference>
<dbReference type="Pfam" id="PF12832">
    <property type="entry name" value="MFS_1_like"/>
    <property type="match status" value="1"/>
</dbReference>
<reference evidence="9 11" key="1">
    <citation type="submission" date="2018-06" db="EMBL/GenBank/DDBJ databases">
        <authorList>
            <consortium name="Pathogen Informatics"/>
            <person name="Doyle S."/>
        </authorList>
    </citation>
    <scope>NUCLEOTIDE SEQUENCE [LARGE SCALE GENOMIC DNA]</scope>
    <source>
        <strain evidence="9 11">NCTC10597</strain>
    </source>
</reference>
<dbReference type="InterPro" id="IPR011701">
    <property type="entry name" value="MFS"/>
</dbReference>
<feature type="transmembrane region" description="Helical" evidence="7">
    <location>
        <begin position="205"/>
        <end position="222"/>
    </location>
</feature>
<feature type="transmembrane region" description="Helical" evidence="7">
    <location>
        <begin position="274"/>
        <end position="292"/>
    </location>
</feature>
<feature type="transmembrane region" description="Helical" evidence="7">
    <location>
        <begin position="136"/>
        <end position="159"/>
    </location>
</feature>
<dbReference type="InterPro" id="IPR024989">
    <property type="entry name" value="MFS_assoc_dom"/>
</dbReference>
<feature type="transmembrane region" description="Helical" evidence="7">
    <location>
        <begin position="98"/>
        <end position="115"/>
    </location>
</feature>
<keyword evidence="4 7" id="KW-0812">Transmembrane</keyword>
<dbReference type="InterPro" id="IPR036259">
    <property type="entry name" value="MFS_trans_sf"/>
</dbReference>
<dbReference type="PROSITE" id="PS50850">
    <property type="entry name" value="MFS"/>
    <property type="match status" value="1"/>
</dbReference>
<dbReference type="CDD" id="cd17477">
    <property type="entry name" value="MFS_YcaD_like"/>
    <property type="match status" value="1"/>
</dbReference>
<comment type="subcellular location">
    <subcellularLocation>
        <location evidence="1">Cell membrane</location>
        <topology evidence="1">Multi-pass membrane protein</topology>
    </subcellularLocation>
</comment>
<feature type="transmembrane region" description="Helical" evidence="7">
    <location>
        <begin position="242"/>
        <end position="262"/>
    </location>
</feature>
<dbReference type="EMBL" id="SNZG01000014">
    <property type="protein sequence ID" value="TDR38798.1"/>
    <property type="molecule type" value="Genomic_DNA"/>
</dbReference>
<organism evidence="9 11">
    <name type="scientific">Kurthia zopfii</name>
    <dbReference type="NCBI Taxonomy" id="1650"/>
    <lineage>
        <taxon>Bacteria</taxon>
        <taxon>Bacillati</taxon>
        <taxon>Bacillota</taxon>
        <taxon>Bacilli</taxon>
        <taxon>Bacillales</taxon>
        <taxon>Caryophanaceae</taxon>
        <taxon>Kurthia</taxon>
    </lineage>
</organism>
<keyword evidence="5 7" id="KW-1133">Transmembrane helix</keyword>
<proteinExistence type="predicted"/>
<keyword evidence="6 7" id="KW-0472">Membrane</keyword>
<evidence type="ECO:0000256" key="5">
    <source>
        <dbReference type="ARBA" id="ARBA00022989"/>
    </source>
</evidence>
<evidence type="ECO:0000313" key="12">
    <source>
        <dbReference type="Proteomes" id="UP000294641"/>
    </source>
</evidence>
<dbReference type="SUPFAM" id="SSF103473">
    <property type="entry name" value="MFS general substrate transporter"/>
    <property type="match status" value="1"/>
</dbReference>
<feature type="transmembrane region" description="Helical" evidence="7">
    <location>
        <begin position="49"/>
        <end position="65"/>
    </location>
</feature>
<feature type="transmembrane region" description="Helical" evidence="7">
    <location>
        <begin position="333"/>
        <end position="355"/>
    </location>
</feature>
<evidence type="ECO:0000256" key="2">
    <source>
        <dbReference type="ARBA" id="ARBA00022448"/>
    </source>
</evidence>
<evidence type="ECO:0000313" key="10">
    <source>
        <dbReference type="EMBL" id="TDR38798.1"/>
    </source>
</evidence>
<dbReference type="Proteomes" id="UP000254330">
    <property type="component" value="Unassembled WGS sequence"/>
</dbReference>
<keyword evidence="2" id="KW-0813">Transport</keyword>
<comment type="caution">
    <text evidence="9">The sequence shown here is derived from an EMBL/GenBank/DDBJ whole genome shotgun (WGS) entry which is preliminary data.</text>
</comment>
<evidence type="ECO:0000313" key="11">
    <source>
        <dbReference type="Proteomes" id="UP000254330"/>
    </source>
</evidence>
<feature type="transmembrane region" description="Helical" evidence="7">
    <location>
        <begin position="72"/>
        <end position="92"/>
    </location>
</feature>
<dbReference type="Proteomes" id="UP000294641">
    <property type="component" value="Unassembled WGS sequence"/>
</dbReference>
<evidence type="ECO:0000259" key="8">
    <source>
        <dbReference type="PROSITE" id="PS50850"/>
    </source>
</evidence>
<keyword evidence="3" id="KW-1003">Cell membrane</keyword>
<feature type="transmembrane region" description="Helical" evidence="7">
    <location>
        <begin position="361"/>
        <end position="381"/>
    </location>
</feature>
<dbReference type="PANTHER" id="PTHR23521:SF2">
    <property type="entry name" value="TRANSPORTER MFS SUPERFAMILY"/>
    <property type="match status" value="1"/>
</dbReference>
<evidence type="ECO:0000256" key="1">
    <source>
        <dbReference type="ARBA" id="ARBA00004651"/>
    </source>
</evidence>
<accession>A0A8B4QDL4</accession>
<dbReference type="PANTHER" id="PTHR23521">
    <property type="entry name" value="TRANSPORTER MFS SUPERFAMILY"/>
    <property type="match status" value="1"/>
</dbReference>
<evidence type="ECO:0000256" key="7">
    <source>
        <dbReference type="SAM" id="Phobius"/>
    </source>
</evidence>
<gene>
    <name evidence="9" type="primary">ltaA</name>
    <name evidence="10" type="ORF">DFR61_11417</name>
    <name evidence="9" type="ORF">NCTC10597_02475</name>
</gene>
<evidence type="ECO:0000256" key="3">
    <source>
        <dbReference type="ARBA" id="ARBA00022475"/>
    </source>
</evidence>
<dbReference type="GO" id="GO:0005886">
    <property type="term" value="C:plasma membrane"/>
    <property type="evidence" value="ECO:0007669"/>
    <property type="project" value="UniProtKB-SubCell"/>
</dbReference>
<evidence type="ECO:0000313" key="9">
    <source>
        <dbReference type="EMBL" id="STX10704.1"/>
    </source>
</evidence>
<feature type="transmembrane region" description="Helical" evidence="7">
    <location>
        <begin position="12"/>
        <end position="37"/>
    </location>
</feature>
<dbReference type="InterPro" id="IPR020846">
    <property type="entry name" value="MFS_dom"/>
</dbReference>